<keyword evidence="4" id="KW-1185">Reference proteome</keyword>
<name>Q23WW1_TETTS</name>
<feature type="compositionally biased region" description="Basic and acidic residues" evidence="2">
    <location>
        <begin position="322"/>
        <end position="342"/>
    </location>
</feature>
<dbReference type="GeneID" id="7823811"/>
<dbReference type="OrthoDB" id="2163395at2759"/>
<dbReference type="AlphaFoldDB" id="Q23WW1"/>
<feature type="compositionally biased region" description="Polar residues" evidence="2">
    <location>
        <begin position="218"/>
        <end position="236"/>
    </location>
</feature>
<dbReference type="KEGG" id="tet:TTHERM_00775950"/>
<reference evidence="4" key="1">
    <citation type="journal article" date="2006" name="PLoS Biol.">
        <title>Macronuclear genome sequence of the ciliate Tetrahymena thermophila, a model eukaryote.</title>
        <authorList>
            <person name="Eisen J.A."/>
            <person name="Coyne R.S."/>
            <person name="Wu M."/>
            <person name="Wu D."/>
            <person name="Thiagarajan M."/>
            <person name="Wortman J.R."/>
            <person name="Badger J.H."/>
            <person name="Ren Q."/>
            <person name="Amedeo P."/>
            <person name="Jones K.M."/>
            <person name="Tallon L.J."/>
            <person name="Delcher A.L."/>
            <person name="Salzberg S.L."/>
            <person name="Silva J.C."/>
            <person name="Haas B.J."/>
            <person name="Majoros W.H."/>
            <person name="Farzad M."/>
            <person name="Carlton J.M."/>
            <person name="Smith R.K. Jr."/>
            <person name="Garg J."/>
            <person name="Pearlman R.E."/>
            <person name="Karrer K.M."/>
            <person name="Sun L."/>
            <person name="Manning G."/>
            <person name="Elde N.C."/>
            <person name="Turkewitz A.P."/>
            <person name="Asai D.J."/>
            <person name="Wilkes D.E."/>
            <person name="Wang Y."/>
            <person name="Cai H."/>
            <person name="Collins K."/>
            <person name="Stewart B.A."/>
            <person name="Lee S.R."/>
            <person name="Wilamowska K."/>
            <person name="Weinberg Z."/>
            <person name="Ruzzo W.L."/>
            <person name="Wloga D."/>
            <person name="Gaertig J."/>
            <person name="Frankel J."/>
            <person name="Tsao C.-C."/>
            <person name="Gorovsky M.A."/>
            <person name="Keeling P.J."/>
            <person name="Waller R.F."/>
            <person name="Patron N.J."/>
            <person name="Cherry J.M."/>
            <person name="Stover N.A."/>
            <person name="Krieger C.J."/>
            <person name="del Toro C."/>
            <person name="Ryder H.F."/>
            <person name="Williamson S.C."/>
            <person name="Barbeau R.A."/>
            <person name="Hamilton E.P."/>
            <person name="Orias E."/>
        </authorList>
    </citation>
    <scope>NUCLEOTIDE SEQUENCE [LARGE SCALE GENOMIC DNA]</scope>
    <source>
        <strain evidence="4">SB210</strain>
    </source>
</reference>
<dbReference type="HOGENOM" id="CLU_755433_0_0_1"/>
<proteinExistence type="inferred from homology"/>
<evidence type="ECO:0000313" key="4">
    <source>
        <dbReference type="Proteomes" id="UP000009168"/>
    </source>
</evidence>
<evidence type="ECO:0000313" key="3">
    <source>
        <dbReference type="EMBL" id="EAS00984.2"/>
    </source>
</evidence>
<sequence length="389" mass="45656">MRAGAIAYPGKINDIYMREKQYEMHINKLNAIRNEKSHIVVKSPQKQVVIDNVKEIKNRRLKYNEQMKISSIQKDNNRLLTKLIQISQRSNTAYVVKRHDIDDPLLHHKNFYARKREALHIQSENERIANRIMQQDATVKKKKLDQEFNQQRKLMSRLSKHEWQNKAVLKVRQNIMSQMYNNKEMSIMFPPVDNHEMRNSSFNHTRNNMSMTPDIHSQRNQSQTAIQPPLNNTQKNVRTKKSYSYHNGRAINISGVHKTEETQNHSIENSQQQLTSSTFHNPKSSQQPYKKQNSSNNTKLNNSYQQNRNSKTPERLQSNESFAKDQDNDKQKSAKFGSHDKSLSMYHSSQFQQKDSKDVEQQYSQKFESPSKSIQEQNSVQVSPQKASQ</sequence>
<feature type="compositionally biased region" description="Polar residues" evidence="2">
    <location>
        <begin position="361"/>
        <end position="389"/>
    </location>
</feature>
<dbReference type="Pfam" id="PF13879">
    <property type="entry name" value="Hmw_CFAP97"/>
    <property type="match status" value="1"/>
</dbReference>
<dbReference type="InterPro" id="IPR029488">
    <property type="entry name" value="Hmw/CFAP97"/>
</dbReference>
<feature type="compositionally biased region" description="Polar residues" evidence="2">
    <location>
        <begin position="199"/>
        <end position="211"/>
    </location>
</feature>
<feature type="compositionally biased region" description="Polar residues" evidence="2">
    <location>
        <begin position="264"/>
        <end position="321"/>
    </location>
</feature>
<dbReference type="Proteomes" id="UP000009168">
    <property type="component" value="Unassembled WGS sequence"/>
</dbReference>
<dbReference type="EMBL" id="GG662606">
    <property type="protein sequence ID" value="EAS00984.2"/>
    <property type="molecule type" value="Genomic_DNA"/>
</dbReference>
<feature type="region of interest" description="Disordered" evidence="2">
    <location>
        <begin position="199"/>
        <end position="389"/>
    </location>
</feature>
<organism evidence="3 4">
    <name type="scientific">Tetrahymena thermophila (strain SB210)</name>
    <dbReference type="NCBI Taxonomy" id="312017"/>
    <lineage>
        <taxon>Eukaryota</taxon>
        <taxon>Sar</taxon>
        <taxon>Alveolata</taxon>
        <taxon>Ciliophora</taxon>
        <taxon>Intramacronucleata</taxon>
        <taxon>Oligohymenophorea</taxon>
        <taxon>Hymenostomatida</taxon>
        <taxon>Tetrahymenina</taxon>
        <taxon>Tetrahymenidae</taxon>
        <taxon>Tetrahymena</taxon>
    </lineage>
</organism>
<dbReference type="RefSeq" id="XP_001021229.2">
    <property type="nucleotide sequence ID" value="XM_001021229.2"/>
</dbReference>
<evidence type="ECO:0000256" key="2">
    <source>
        <dbReference type="SAM" id="MobiDB-lite"/>
    </source>
</evidence>
<accession>Q23WW1</accession>
<dbReference type="InParanoid" id="Q23WW1"/>
<gene>
    <name evidence="3" type="ORF">TTHERM_00775950</name>
</gene>
<protein>
    <submittedName>
        <fullName evidence="3">Uncharacterized protein</fullName>
    </submittedName>
</protein>
<evidence type="ECO:0000256" key="1">
    <source>
        <dbReference type="ARBA" id="ARBA00008315"/>
    </source>
</evidence>
<comment type="similarity">
    <text evidence="1">Belongs to the CFAP97 family.</text>
</comment>